<keyword evidence="7" id="KW-0456">Lyase</keyword>
<accession>A0A1I6G4X4</accession>
<dbReference type="EMBL" id="FOYN01000002">
    <property type="protein sequence ID" value="SFR37263.1"/>
    <property type="molecule type" value="Genomic_DNA"/>
</dbReference>
<proteinExistence type="predicted"/>
<dbReference type="AlphaFoldDB" id="A0A1I6G4X4"/>
<dbReference type="CDD" id="cd01743">
    <property type="entry name" value="GATase1_Anthranilate_Synthase"/>
    <property type="match status" value="1"/>
</dbReference>
<evidence type="ECO:0000256" key="5">
    <source>
        <dbReference type="ARBA" id="ARBA00022962"/>
    </source>
</evidence>
<keyword evidence="5" id="KW-0315">Glutamine amidotransferase</keyword>
<dbReference type="InterPro" id="IPR006221">
    <property type="entry name" value="TrpG/PapA_dom"/>
</dbReference>
<keyword evidence="11" id="KW-1185">Reference proteome</keyword>
<reference evidence="11" key="1">
    <citation type="submission" date="2016-10" db="EMBL/GenBank/DDBJ databases">
        <authorList>
            <person name="Varghese N."/>
            <person name="Submissions S."/>
        </authorList>
    </citation>
    <scope>NUCLEOTIDE SEQUENCE [LARGE SCALE GENOMIC DNA]</scope>
    <source>
        <strain evidence="11">RD 26</strain>
    </source>
</reference>
<evidence type="ECO:0000256" key="4">
    <source>
        <dbReference type="ARBA" id="ARBA00022822"/>
    </source>
</evidence>
<dbReference type="FunFam" id="3.40.50.880:FF:000003">
    <property type="entry name" value="Anthranilate synthase component II"/>
    <property type="match status" value="1"/>
</dbReference>
<dbReference type="PRINTS" id="PR00096">
    <property type="entry name" value="GATASE"/>
</dbReference>
<evidence type="ECO:0000313" key="10">
    <source>
        <dbReference type="EMBL" id="SFR37263.1"/>
    </source>
</evidence>
<dbReference type="RefSeq" id="WP_092921027.1">
    <property type="nucleotide sequence ID" value="NZ_FOYN01000002.1"/>
</dbReference>
<comment type="pathway">
    <text evidence="1">Amino-acid biosynthesis; L-tryptophan biosynthesis; L-tryptophan from chorismate: step 1/5.</text>
</comment>
<sequence>MTRGGADSGAGEGDWRRGAGESDARVLVVDNYDSFAYNLVQYVGEVAGAVTVRRNDAVDLAGIRALDPDGVVVSPGPGTPADAGISTAVFELDRPVFGVCLGHQALCASRGSRVGHAPEVVHGKPSTIAHDGEGVFAGLPDRLRVGRYHSLCVEREDLPDELVETARTDEEREVVMGVRHREKPHVGVQFHPESILTPRGKRMVRNFVEACEDRE</sequence>
<dbReference type="Proteomes" id="UP000198932">
    <property type="component" value="Unassembled WGS sequence"/>
</dbReference>
<dbReference type="InterPro" id="IPR029062">
    <property type="entry name" value="Class_I_gatase-like"/>
</dbReference>
<evidence type="ECO:0000313" key="11">
    <source>
        <dbReference type="Proteomes" id="UP000198932"/>
    </source>
</evidence>
<organism evidence="10 11">
    <name type="scientific">Halorubrum sodomense</name>
    <dbReference type="NCBI Taxonomy" id="35743"/>
    <lineage>
        <taxon>Archaea</taxon>
        <taxon>Methanobacteriati</taxon>
        <taxon>Methanobacteriota</taxon>
        <taxon>Stenosarchaea group</taxon>
        <taxon>Halobacteria</taxon>
        <taxon>Halobacteriales</taxon>
        <taxon>Haloferacaceae</taxon>
        <taxon>Halorubrum</taxon>
    </lineage>
</organism>
<dbReference type="Gene3D" id="3.40.50.880">
    <property type="match status" value="1"/>
</dbReference>
<keyword evidence="4" id="KW-0822">Tryptophan biosynthesis</keyword>
<dbReference type="EC" id="4.1.3.27" evidence="2"/>
<dbReference type="NCBIfam" id="TIGR00566">
    <property type="entry name" value="trpG_papA"/>
    <property type="match status" value="1"/>
</dbReference>
<dbReference type="GO" id="GO:0005829">
    <property type="term" value="C:cytosol"/>
    <property type="evidence" value="ECO:0007669"/>
    <property type="project" value="TreeGrafter"/>
</dbReference>
<evidence type="ECO:0000256" key="6">
    <source>
        <dbReference type="ARBA" id="ARBA00023141"/>
    </source>
</evidence>
<dbReference type="GO" id="GO:0004049">
    <property type="term" value="F:anthranilate synthase activity"/>
    <property type="evidence" value="ECO:0007669"/>
    <property type="project" value="UniProtKB-EC"/>
</dbReference>
<dbReference type="OrthoDB" id="3321at2157"/>
<keyword evidence="6" id="KW-0057">Aromatic amino acid biosynthesis</keyword>
<dbReference type="Pfam" id="PF00117">
    <property type="entry name" value="GATase"/>
    <property type="match status" value="1"/>
</dbReference>
<evidence type="ECO:0000256" key="8">
    <source>
        <dbReference type="ARBA" id="ARBA00047683"/>
    </source>
</evidence>
<dbReference type="PRINTS" id="PR00097">
    <property type="entry name" value="ANTSNTHASEII"/>
</dbReference>
<dbReference type="InterPro" id="IPR017926">
    <property type="entry name" value="GATASE"/>
</dbReference>
<dbReference type="STRING" id="35743.SAMN04487937_1629"/>
<dbReference type="PANTHER" id="PTHR43418:SF4">
    <property type="entry name" value="MULTIFUNCTIONAL TRYPTOPHAN BIOSYNTHESIS PROTEIN"/>
    <property type="match status" value="1"/>
</dbReference>
<comment type="catalytic activity">
    <reaction evidence="8">
        <text>chorismate + L-glutamine = anthranilate + pyruvate + L-glutamate + H(+)</text>
        <dbReference type="Rhea" id="RHEA:21732"/>
        <dbReference type="ChEBI" id="CHEBI:15361"/>
        <dbReference type="ChEBI" id="CHEBI:15378"/>
        <dbReference type="ChEBI" id="CHEBI:16567"/>
        <dbReference type="ChEBI" id="CHEBI:29748"/>
        <dbReference type="ChEBI" id="CHEBI:29985"/>
        <dbReference type="ChEBI" id="CHEBI:58359"/>
        <dbReference type="EC" id="4.1.3.27"/>
    </reaction>
</comment>
<evidence type="ECO:0000256" key="7">
    <source>
        <dbReference type="ARBA" id="ARBA00023239"/>
    </source>
</evidence>
<evidence type="ECO:0000259" key="9">
    <source>
        <dbReference type="Pfam" id="PF00117"/>
    </source>
</evidence>
<feature type="domain" description="Glutamine amidotransferase" evidence="9">
    <location>
        <begin position="27"/>
        <end position="209"/>
    </location>
</feature>
<evidence type="ECO:0000256" key="3">
    <source>
        <dbReference type="ARBA" id="ARBA00022605"/>
    </source>
</evidence>
<evidence type="ECO:0000256" key="2">
    <source>
        <dbReference type="ARBA" id="ARBA00012266"/>
    </source>
</evidence>
<dbReference type="PANTHER" id="PTHR43418">
    <property type="entry name" value="MULTIFUNCTIONAL TRYPTOPHAN BIOSYNTHESIS PROTEIN-RELATED"/>
    <property type="match status" value="1"/>
</dbReference>
<dbReference type="InterPro" id="IPR050472">
    <property type="entry name" value="Anth_synth/Amidotransfase"/>
</dbReference>
<dbReference type="PROSITE" id="PS51273">
    <property type="entry name" value="GATASE_TYPE_1"/>
    <property type="match status" value="1"/>
</dbReference>
<dbReference type="GO" id="GO:0000162">
    <property type="term" value="P:L-tryptophan biosynthetic process"/>
    <property type="evidence" value="ECO:0007669"/>
    <property type="project" value="UniProtKB-KW"/>
</dbReference>
<dbReference type="SUPFAM" id="SSF52317">
    <property type="entry name" value="Class I glutamine amidotransferase-like"/>
    <property type="match status" value="1"/>
</dbReference>
<name>A0A1I6G4X4_HALSD</name>
<gene>
    <name evidence="10" type="ORF">SAMN04487937_1629</name>
</gene>
<keyword evidence="3" id="KW-0028">Amino-acid biosynthesis</keyword>
<evidence type="ECO:0000256" key="1">
    <source>
        <dbReference type="ARBA" id="ARBA00004873"/>
    </source>
</evidence>
<protein>
    <recommendedName>
        <fullName evidence="2">anthranilate synthase</fullName>
        <ecNumber evidence="2">4.1.3.27</ecNumber>
    </recommendedName>
</protein>